<organism evidence="2 3">
    <name type="scientific">Sutcliffiella tianshenii</name>
    <dbReference type="NCBI Taxonomy" id="1463404"/>
    <lineage>
        <taxon>Bacteria</taxon>
        <taxon>Bacillati</taxon>
        <taxon>Bacillota</taxon>
        <taxon>Bacilli</taxon>
        <taxon>Bacillales</taxon>
        <taxon>Bacillaceae</taxon>
        <taxon>Sutcliffiella</taxon>
    </lineage>
</organism>
<sequence>MKNSLFIIILCGIMWLAGCSQGTIPAERLEFSYLDEKALENPSQEFTYSEVDGVYVHDYIDQNKDKSVRWTATVVRIQDDQTFELKEPLLPAILVTVSEAPSQPVEAGDLVTLTGVLTGYGETFGKDPVWVVRPARLETTTEEERAAVEAFRKEAETAKKETDPE</sequence>
<evidence type="ECO:0000313" key="3">
    <source>
        <dbReference type="Proteomes" id="UP000737402"/>
    </source>
</evidence>
<feature type="chain" id="PRO_5045718018" description="Lipoprotein" evidence="1">
    <location>
        <begin position="23"/>
        <end position="165"/>
    </location>
</feature>
<dbReference type="EMBL" id="JAFBED010000001">
    <property type="protein sequence ID" value="MBM7618330.1"/>
    <property type="molecule type" value="Genomic_DNA"/>
</dbReference>
<dbReference type="Proteomes" id="UP000737402">
    <property type="component" value="Unassembled WGS sequence"/>
</dbReference>
<keyword evidence="3" id="KW-1185">Reference proteome</keyword>
<comment type="caution">
    <text evidence="2">The sequence shown here is derived from an EMBL/GenBank/DDBJ whole genome shotgun (WGS) entry which is preliminary data.</text>
</comment>
<name>A0ABS2NUK2_9BACI</name>
<keyword evidence="1" id="KW-0732">Signal</keyword>
<evidence type="ECO:0008006" key="4">
    <source>
        <dbReference type="Google" id="ProtNLM"/>
    </source>
</evidence>
<dbReference type="PROSITE" id="PS51257">
    <property type="entry name" value="PROKAR_LIPOPROTEIN"/>
    <property type="match status" value="1"/>
</dbReference>
<accession>A0ABS2NUK2</accession>
<feature type="signal peptide" evidence="1">
    <location>
        <begin position="1"/>
        <end position="22"/>
    </location>
</feature>
<protein>
    <recommendedName>
        <fullName evidence="4">Lipoprotein</fullName>
    </recommendedName>
</protein>
<reference evidence="2 3" key="1">
    <citation type="submission" date="2021-01" db="EMBL/GenBank/DDBJ databases">
        <title>Genomic Encyclopedia of Type Strains, Phase IV (KMG-IV): sequencing the most valuable type-strain genomes for metagenomic binning, comparative biology and taxonomic classification.</title>
        <authorList>
            <person name="Goeker M."/>
        </authorList>
    </citation>
    <scope>NUCLEOTIDE SEQUENCE [LARGE SCALE GENOMIC DNA]</scope>
    <source>
        <strain evidence="2 3">DSM 25879</strain>
    </source>
</reference>
<evidence type="ECO:0000256" key="1">
    <source>
        <dbReference type="SAM" id="SignalP"/>
    </source>
</evidence>
<dbReference type="RefSeq" id="WP_204412551.1">
    <property type="nucleotide sequence ID" value="NZ_JAFBED010000001.1"/>
</dbReference>
<evidence type="ECO:0000313" key="2">
    <source>
        <dbReference type="EMBL" id="MBM7618330.1"/>
    </source>
</evidence>
<proteinExistence type="predicted"/>
<gene>
    <name evidence="2" type="ORF">JOC95_000172</name>
</gene>